<dbReference type="Proteomes" id="UP001057402">
    <property type="component" value="Chromosome 2"/>
</dbReference>
<comment type="caution">
    <text evidence="1">The sequence shown here is derived from an EMBL/GenBank/DDBJ whole genome shotgun (WGS) entry which is preliminary data.</text>
</comment>
<protein>
    <submittedName>
        <fullName evidence="1">Uncharacterized protein</fullName>
    </submittedName>
</protein>
<keyword evidence="2" id="KW-1185">Reference proteome</keyword>
<organism evidence="1 2">
    <name type="scientific">Melastoma candidum</name>
    <dbReference type="NCBI Taxonomy" id="119954"/>
    <lineage>
        <taxon>Eukaryota</taxon>
        <taxon>Viridiplantae</taxon>
        <taxon>Streptophyta</taxon>
        <taxon>Embryophyta</taxon>
        <taxon>Tracheophyta</taxon>
        <taxon>Spermatophyta</taxon>
        <taxon>Magnoliopsida</taxon>
        <taxon>eudicotyledons</taxon>
        <taxon>Gunneridae</taxon>
        <taxon>Pentapetalae</taxon>
        <taxon>rosids</taxon>
        <taxon>malvids</taxon>
        <taxon>Myrtales</taxon>
        <taxon>Melastomataceae</taxon>
        <taxon>Melastomatoideae</taxon>
        <taxon>Melastomateae</taxon>
        <taxon>Melastoma</taxon>
    </lineage>
</organism>
<gene>
    <name evidence="1" type="ORF">MLD38_004993</name>
</gene>
<reference evidence="2" key="1">
    <citation type="journal article" date="2023" name="Front. Plant Sci.">
        <title>Chromosomal-level genome assembly of Melastoma candidum provides insights into trichome evolution.</title>
        <authorList>
            <person name="Zhong Y."/>
            <person name="Wu W."/>
            <person name="Sun C."/>
            <person name="Zou P."/>
            <person name="Liu Y."/>
            <person name="Dai S."/>
            <person name="Zhou R."/>
        </authorList>
    </citation>
    <scope>NUCLEOTIDE SEQUENCE [LARGE SCALE GENOMIC DNA]</scope>
</reference>
<evidence type="ECO:0000313" key="2">
    <source>
        <dbReference type="Proteomes" id="UP001057402"/>
    </source>
</evidence>
<dbReference type="EMBL" id="CM042881">
    <property type="protein sequence ID" value="KAI4387142.1"/>
    <property type="molecule type" value="Genomic_DNA"/>
</dbReference>
<accession>A0ACB9SG31</accession>
<name>A0ACB9SG31_9MYRT</name>
<evidence type="ECO:0000313" key="1">
    <source>
        <dbReference type="EMBL" id="KAI4387142.1"/>
    </source>
</evidence>
<proteinExistence type="predicted"/>
<sequence>MPSSSFLLLLFFFFLSIASPSHSLSSDGLALLALRSAVSSDPSGALLSWSPSDPNPCSWPHVLCSPSHRVVSLNLRGLRLSAYVPSELRLLSSLSLLDISSNRFSGPLPPFLPSLPNLSGTLNLSFNSFSGDVPPSYGSLPVRVSLDLSHNNLSGRIPLVGSLLNQGPTAFQSNPGLCGFPLQNPCPLPGVSSPGNRPLDPTDSGFLGSNERTKTRGSASPSHILPVVTGVLVTVAAAFCWSILVLRRRRRRKKGGHGDAIHKVIVESGGSPASNVDNDRESDGQKGKYVVVDDGFDLEMEELLRGSAYVVGKSRGGIVYKVVAIRGGRGQGESVAVRRLSEGDYRWGFKEFEAEVEAISRVVHPNVVRLRAYYNADDEKLLVTEFVRNGSLHSALHGGPYESVQKLSWAARLKIAQGIARGLTYIHEHSPSRYVHGNLKSTKILLDDQFQPRISGFGLACLLSGASPLTASLSKKRNSYFNQTVLSSGMELRPSVPSVAHLAPEARISGSKVTQKCDVYSFGIILMEMLTGRTPDAGVDNDGKGLEALVRKVFREERALSEIIDPCLLPEVHAKKQVIAAFHIALNCTELDPELRPRMRVVLESLERMQVQ</sequence>